<organism evidence="3 4">
    <name type="scientific">SAR324 cluster bacterium</name>
    <dbReference type="NCBI Taxonomy" id="2024889"/>
    <lineage>
        <taxon>Bacteria</taxon>
        <taxon>Deltaproteobacteria</taxon>
        <taxon>SAR324 cluster</taxon>
    </lineage>
</organism>
<protein>
    <recommendedName>
        <fullName evidence="2">TadE-like domain-containing protein</fullName>
    </recommendedName>
</protein>
<feature type="transmembrane region" description="Helical" evidence="1">
    <location>
        <begin position="21"/>
        <end position="42"/>
    </location>
</feature>
<evidence type="ECO:0000313" key="4">
    <source>
        <dbReference type="Proteomes" id="UP000524246"/>
    </source>
</evidence>
<evidence type="ECO:0000313" key="3">
    <source>
        <dbReference type="EMBL" id="NMC63136.1"/>
    </source>
</evidence>
<dbReference type="PROSITE" id="PS51257">
    <property type="entry name" value="PROKAR_LIPOPROTEIN"/>
    <property type="match status" value="1"/>
</dbReference>
<name>A0A7X9FS64_9DELT</name>
<dbReference type="Proteomes" id="UP000524246">
    <property type="component" value="Unassembled WGS sequence"/>
</dbReference>
<keyword evidence="1" id="KW-0812">Transmembrane</keyword>
<feature type="domain" description="TadE-like" evidence="2">
    <location>
        <begin position="15"/>
        <end position="52"/>
    </location>
</feature>
<reference evidence="3 4" key="1">
    <citation type="journal article" date="2020" name="Biotechnol. Biofuels">
        <title>New insights from the biogas microbiome by comprehensive genome-resolved metagenomics of nearly 1600 species originating from multiple anaerobic digesters.</title>
        <authorList>
            <person name="Campanaro S."/>
            <person name="Treu L."/>
            <person name="Rodriguez-R L.M."/>
            <person name="Kovalovszki A."/>
            <person name="Ziels R.M."/>
            <person name="Maus I."/>
            <person name="Zhu X."/>
            <person name="Kougias P.G."/>
            <person name="Basile A."/>
            <person name="Luo G."/>
            <person name="Schluter A."/>
            <person name="Konstantinidis K.T."/>
            <person name="Angelidaki I."/>
        </authorList>
    </citation>
    <scope>NUCLEOTIDE SEQUENCE [LARGE SCALE GENOMIC DNA]</scope>
    <source>
        <strain evidence="3">AS27yjCOA_65</strain>
    </source>
</reference>
<accession>A0A7X9FS64</accession>
<dbReference type="Pfam" id="PF07811">
    <property type="entry name" value="TadE"/>
    <property type="match status" value="1"/>
</dbReference>
<comment type="caution">
    <text evidence="3">The sequence shown here is derived from an EMBL/GenBank/DDBJ whole genome shotgun (WGS) entry which is preliminary data.</text>
</comment>
<keyword evidence="1" id="KW-1133">Transmembrane helix</keyword>
<evidence type="ECO:0000259" key="2">
    <source>
        <dbReference type="Pfam" id="PF07811"/>
    </source>
</evidence>
<dbReference type="AlphaFoldDB" id="A0A7X9FS64"/>
<dbReference type="EMBL" id="JAAZON010000363">
    <property type="protein sequence ID" value="NMC63136.1"/>
    <property type="molecule type" value="Genomic_DNA"/>
</dbReference>
<proteinExistence type="predicted"/>
<evidence type="ECO:0000256" key="1">
    <source>
        <dbReference type="SAM" id="Phobius"/>
    </source>
</evidence>
<dbReference type="InterPro" id="IPR012495">
    <property type="entry name" value="TadE-like_dom"/>
</dbReference>
<sequence>MQKSSCYWRRRSSKGAVLLQFVLFLPLFLILIFGCIWLSYVINVRSLLFSAVENSPRLALTRGNPRIMGDELIPYDDILRLLSHGGDDNNFLDSTWHDDQLNPTTTFQDSLKDEKNRIFAQGLAYAFETMRIGVGESIRYPCALPNFESNGRPSEEGCLRCAVMQIKWKDGYENLDLSGIDNVSDSVQDFFMQCWFRPGDTIVQPLLNLFSLLNKSEVANRGVFTYRSYMPGEDGGEE</sequence>
<keyword evidence="1" id="KW-0472">Membrane</keyword>
<gene>
    <name evidence="3" type="ORF">GYA55_08200</name>
</gene>